<dbReference type="AlphaFoldDB" id="A0A6P4Z044"/>
<dbReference type="GO" id="GO:0008270">
    <property type="term" value="F:zinc ion binding"/>
    <property type="evidence" value="ECO:0007669"/>
    <property type="project" value="UniProtKB-KW"/>
</dbReference>
<feature type="domain" description="B30.2/SPRY" evidence="10">
    <location>
        <begin position="532"/>
        <end position="717"/>
    </location>
</feature>
<dbReference type="PROSITE" id="PS51262">
    <property type="entry name" value="COS"/>
    <property type="match status" value="1"/>
</dbReference>
<evidence type="ECO:0000256" key="7">
    <source>
        <dbReference type="PROSITE-ProRule" id="PRU00024"/>
    </source>
</evidence>
<dbReference type="FunFam" id="2.60.120.920:FF:000009">
    <property type="entry name" value="E3 ubiquitin-protein ligase TRIM9 isoform X1"/>
    <property type="match status" value="1"/>
</dbReference>
<dbReference type="CDD" id="cd00063">
    <property type="entry name" value="FN3"/>
    <property type="match status" value="1"/>
</dbReference>
<dbReference type="InterPro" id="IPR013783">
    <property type="entry name" value="Ig-like_fold"/>
</dbReference>
<dbReference type="InterPro" id="IPR050617">
    <property type="entry name" value="E3_ligase_FN3/SPRY"/>
</dbReference>
<evidence type="ECO:0000256" key="2">
    <source>
        <dbReference type="ARBA" id="ARBA00022737"/>
    </source>
</evidence>
<dbReference type="FunFam" id="2.60.40.10:FF:000178">
    <property type="entry name" value="E3 ubiquitin-protein ligase TRIM9 isoform X1"/>
    <property type="match status" value="1"/>
</dbReference>
<dbReference type="Pfam" id="PF22586">
    <property type="entry name" value="ANCHR-like_BBOX"/>
    <property type="match status" value="1"/>
</dbReference>
<dbReference type="SUPFAM" id="SSF57845">
    <property type="entry name" value="B-box zinc-binding domain"/>
    <property type="match status" value="1"/>
</dbReference>
<keyword evidence="5" id="KW-0862">Zinc</keyword>
<dbReference type="SUPFAM" id="SSF49899">
    <property type="entry name" value="Concanavalin A-like lectins/glucanases"/>
    <property type="match status" value="1"/>
</dbReference>
<evidence type="ECO:0000256" key="5">
    <source>
        <dbReference type="ARBA" id="ARBA00022833"/>
    </source>
</evidence>
<dbReference type="CDD" id="cd12889">
    <property type="entry name" value="SPRY_PRY_TRIM67_9"/>
    <property type="match status" value="1"/>
</dbReference>
<dbReference type="PROSITE" id="PS50119">
    <property type="entry name" value="ZF_BBOX"/>
    <property type="match status" value="2"/>
</dbReference>
<dbReference type="Gene3D" id="3.30.40.10">
    <property type="entry name" value="Zinc/RING finger domain, C3HC4 (zinc finger)"/>
    <property type="match status" value="1"/>
</dbReference>
<dbReference type="InterPro" id="IPR027370">
    <property type="entry name" value="Znf-RING_euk"/>
</dbReference>
<dbReference type="SMART" id="SM00184">
    <property type="entry name" value="RING"/>
    <property type="match status" value="1"/>
</dbReference>
<keyword evidence="13" id="KW-1185">Reference proteome</keyword>
<feature type="domain" description="B box-type" evidence="9">
    <location>
        <begin position="175"/>
        <end position="222"/>
    </location>
</feature>
<dbReference type="Pfam" id="PF00041">
    <property type="entry name" value="fn3"/>
    <property type="match status" value="1"/>
</dbReference>
<dbReference type="Gene3D" id="4.10.830.40">
    <property type="match status" value="1"/>
</dbReference>
<dbReference type="RefSeq" id="XP_019627314.1">
    <property type="nucleotide sequence ID" value="XM_019771755.1"/>
</dbReference>
<dbReference type="SMART" id="SM00502">
    <property type="entry name" value="BBC"/>
    <property type="match status" value="1"/>
</dbReference>
<dbReference type="InterPro" id="IPR001841">
    <property type="entry name" value="Znf_RING"/>
</dbReference>
<dbReference type="PROSITE" id="PS50188">
    <property type="entry name" value="B302_SPRY"/>
    <property type="match status" value="1"/>
</dbReference>
<dbReference type="SMART" id="SM00060">
    <property type="entry name" value="FN3"/>
    <property type="match status" value="1"/>
</dbReference>
<reference evidence="14" key="1">
    <citation type="submission" date="2025-08" db="UniProtKB">
        <authorList>
            <consortium name="RefSeq"/>
        </authorList>
    </citation>
    <scope>IDENTIFICATION</scope>
    <source>
        <tissue evidence="14">Gonad</tissue>
    </source>
</reference>
<dbReference type="SMART" id="SM00449">
    <property type="entry name" value="SPRY"/>
    <property type="match status" value="1"/>
</dbReference>
<evidence type="ECO:0000256" key="4">
    <source>
        <dbReference type="ARBA" id="ARBA00022786"/>
    </source>
</evidence>
<dbReference type="InterPro" id="IPR000315">
    <property type="entry name" value="Znf_B-box"/>
</dbReference>
<evidence type="ECO:0000256" key="8">
    <source>
        <dbReference type="SAM" id="Coils"/>
    </source>
</evidence>
<dbReference type="CDD" id="cd19803">
    <property type="entry name" value="Bbox1_TRIM9-like_C-I"/>
    <property type="match status" value="1"/>
</dbReference>
<gene>
    <name evidence="14" type="primary">LOC109472172</name>
</gene>
<evidence type="ECO:0000259" key="11">
    <source>
        <dbReference type="PROSITE" id="PS50853"/>
    </source>
</evidence>
<dbReference type="InterPro" id="IPR003649">
    <property type="entry name" value="Bbox_C"/>
</dbReference>
<dbReference type="InterPro" id="IPR043136">
    <property type="entry name" value="B30.2/SPRY_sf"/>
</dbReference>
<dbReference type="InterPro" id="IPR017903">
    <property type="entry name" value="COS_domain"/>
</dbReference>
<feature type="coiled-coil region" evidence="8">
    <location>
        <begin position="308"/>
        <end position="379"/>
    </location>
</feature>
<name>A0A6P4Z044_BRABE</name>
<dbReference type="KEGG" id="bbel:109472172"/>
<feature type="domain" description="COS" evidence="12">
    <location>
        <begin position="387"/>
        <end position="446"/>
    </location>
</feature>
<protein>
    <submittedName>
        <fullName evidence="14">E3 ubiquitin-protein ligase TRIM9-like isoform X1</fullName>
    </submittedName>
</protein>
<feature type="domain" description="B box-type" evidence="9">
    <location>
        <begin position="237"/>
        <end position="279"/>
    </location>
</feature>
<keyword evidence="1" id="KW-0479">Metal-binding</keyword>
<dbReference type="Pfam" id="PF00622">
    <property type="entry name" value="SPRY"/>
    <property type="match status" value="1"/>
</dbReference>
<dbReference type="Gene3D" id="2.60.120.920">
    <property type="match status" value="1"/>
</dbReference>
<keyword evidence="2" id="KW-0677">Repeat</keyword>
<evidence type="ECO:0000256" key="6">
    <source>
        <dbReference type="ARBA" id="ARBA00023054"/>
    </source>
</evidence>
<dbReference type="SMART" id="SM00336">
    <property type="entry name" value="BBOX"/>
    <property type="match status" value="2"/>
</dbReference>
<dbReference type="Pfam" id="PF00643">
    <property type="entry name" value="zf-B_box"/>
    <property type="match status" value="1"/>
</dbReference>
<dbReference type="OrthoDB" id="295536at2759"/>
<evidence type="ECO:0000256" key="3">
    <source>
        <dbReference type="ARBA" id="ARBA00022771"/>
    </source>
</evidence>
<accession>A0A6P4Z044</accession>
<evidence type="ECO:0000259" key="10">
    <source>
        <dbReference type="PROSITE" id="PS50188"/>
    </source>
</evidence>
<evidence type="ECO:0000313" key="14">
    <source>
        <dbReference type="RefSeq" id="XP_019627314.1"/>
    </source>
</evidence>
<dbReference type="Proteomes" id="UP000515135">
    <property type="component" value="Unplaced"/>
</dbReference>
<evidence type="ECO:0000259" key="12">
    <source>
        <dbReference type="PROSITE" id="PS51262"/>
    </source>
</evidence>
<dbReference type="Gene3D" id="3.30.160.60">
    <property type="entry name" value="Classic Zinc Finger"/>
    <property type="match status" value="1"/>
</dbReference>
<proteinExistence type="predicted"/>
<dbReference type="InterPro" id="IPR001870">
    <property type="entry name" value="B30.2/SPRY"/>
</dbReference>
<dbReference type="PROSITE" id="PS50853">
    <property type="entry name" value="FN3"/>
    <property type="match status" value="1"/>
</dbReference>
<dbReference type="SUPFAM" id="SSF49265">
    <property type="entry name" value="Fibronectin type III"/>
    <property type="match status" value="1"/>
</dbReference>
<dbReference type="PANTHER" id="PTHR24099:SF15">
    <property type="entry name" value="E3 UBIQUITIN-PROTEIN LIGASE TRIM9"/>
    <property type="match status" value="1"/>
</dbReference>
<dbReference type="PANTHER" id="PTHR24099">
    <property type="entry name" value="E3 UBIQUITIN-PROTEIN LIGASE TRIM36-RELATED"/>
    <property type="match status" value="1"/>
</dbReference>
<dbReference type="InterPro" id="IPR003877">
    <property type="entry name" value="SPRY_dom"/>
</dbReference>
<dbReference type="InterPro" id="IPR013083">
    <property type="entry name" value="Znf_RING/FYVE/PHD"/>
</dbReference>
<evidence type="ECO:0000313" key="13">
    <source>
        <dbReference type="Proteomes" id="UP000515135"/>
    </source>
</evidence>
<dbReference type="Pfam" id="PF13445">
    <property type="entry name" value="zf-RING_UBOX"/>
    <property type="match status" value="1"/>
</dbReference>
<keyword evidence="6 8" id="KW-0175">Coiled coil</keyword>
<evidence type="ECO:0000256" key="1">
    <source>
        <dbReference type="ARBA" id="ARBA00022723"/>
    </source>
</evidence>
<organism evidence="13 14">
    <name type="scientific">Branchiostoma belcheri</name>
    <name type="common">Amphioxus</name>
    <dbReference type="NCBI Taxonomy" id="7741"/>
    <lineage>
        <taxon>Eukaryota</taxon>
        <taxon>Metazoa</taxon>
        <taxon>Chordata</taxon>
        <taxon>Cephalochordata</taxon>
        <taxon>Leptocardii</taxon>
        <taxon>Amphioxiformes</taxon>
        <taxon>Branchiostomatidae</taxon>
        <taxon>Branchiostoma</taxon>
    </lineage>
</organism>
<dbReference type="Gene3D" id="2.60.40.10">
    <property type="entry name" value="Immunoglobulins"/>
    <property type="match status" value="1"/>
</dbReference>
<sequence>MFSVAAAGDRGSFGMEEELKCPVCRCFFNVPIILPCQHSICLSCAASQVTQTYGLKPTEEDALSYRHSTISSPGSDYSSAYDYTDLDKFDKLSLYSEADSGYGASLSGYAATCPSSPAFSTVSASSSISTTTSCIRCPQCRRTTYLDDLGVQGFPRNKALQTIVEKYEETKNIVIKCQLCVGQAPNDATVMCEQCSVYYCDKCRENCHPLRGPLAKHTLVSPALGKAAMKARNQTSQGVSTCIRHTDENISMFCIMCKIPVCYQCLEDGKHQNHDVKALGAMCKMHKAELSHNISSLSDKAREGKNFLSNLREMLDQVQENSVDFEASLVAQCDAIIEAINRRKEDLMEQIQREKEHKLRMMREQINDLTNKLRQTTGLLEYALEIMKEEDAAAFLQVANGLIKRVCSAEMQWQKEVLLEPHEPPEFELQLNSQPLFKAIEQLSFVHTKGSARVVTVPGPPIFLHEECTVQNNSITVSWQPSPRSWVDGYVLELDDGNQGPFREVYVGRETLCTLDGLHFDCTYRVRVKAFNKAGEGPYSDSVQLHTAEVAWFALDPSTAHPDIVLSNDNMTVTCNSYDDRVVLGNVGFSKGIHYWECTIDRYDNHPDPAFGVARIDTLKDTMLGKDDKAWAMYIDSNRSWFMHNNAHSNRTEGGLDKGSVIGVLLNLEEHTLSFYVNDCMQGPIAFRDLHGVFFPAISLNRNVQMTVHTGLELPDHDSIDGE</sequence>
<dbReference type="GeneID" id="109472172"/>
<dbReference type="InterPro" id="IPR003961">
    <property type="entry name" value="FN3_dom"/>
</dbReference>
<dbReference type="SUPFAM" id="SSF57850">
    <property type="entry name" value="RING/U-box"/>
    <property type="match status" value="1"/>
</dbReference>
<keyword evidence="3 7" id="KW-0863">Zinc-finger</keyword>
<keyword evidence="4" id="KW-0833">Ubl conjugation pathway</keyword>
<evidence type="ECO:0000259" key="9">
    <source>
        <dbReference type="PROSITE" id="PS50119"/>
    </source>
</evidence>
<feature type="domain" description="Fibronectin type-III" evidence="11">
    <location>
        <begin position="457"/>
        <end position="550"/>
    </location>
</feature>
<dbReference type="InterPro" id="IPR013320">
    <property type="entry name" value="ConA-like_dom_sf"/>
</dbReference>
<dbReference type="Gene3D" id="1.20.5.170">
    <property type="match status" value="1"/>
</dbReference>
<dbReference type="InterPro" id="IPR036116">
    <property type="entry name" value="FN3_sf"/>
</dbReference>